<name>A0A0V0YPF9_TRIPS</name>
<accession>A0A0V0YPF9</accession>
<reference evidence="2 3" key="1">
    <citation type="submission" date="2015-01" db="EMBL/GenBank/DDBJ databases">
        <title>Evolution of Trichinella species and genotypes.</title>
        <authorList>
            <person name="Korhonen P.K."/>
            <person name="Edoardo P."/>
            <person name="Giuseppe L.R."/>
            <person name="Gasser R.B."/>
        </authorList>
    </citation>
    <scope>NUCLEOTIDE SEQUENCE [LARGE SCALE GENOMIC DNA]</scope>
    <source>
        <strain evidence="2">ISS141</strain>
    </source>
</reference>
<evidence type="ECO:0000313" key="3">
    <source>
        <dbReference type="Proteomes" id="UP000054815"/>
    </source>
</evidence>
<feature type="compositionally biased region" description="Basic and acidic residues" evidence="1">
    <location>
        <begin position="1"/>
        <end position="15"/>
    </location>
</feature>
<sequence>MEVSQSREKEVEHFHPRPRPTGNYPPCLAGGALFKLNVYYVFSFMASLGRSFSQLSELLDTA</sequence>
<dbReference type="EMBL" id="JYDU01000001">
    <property type="protein sequence ID" value="KRY02012.1"/>
    <property type="molecule type" value="Genomic_DNA"/>
</dbReference>
<feature type="region of interest" description="Disordered" evidence="1">
    <location>
        <begin position="1"/>
        <end position="20"/>
    </location>
</feature>
<comment type="caution">
    <text evidence="2">The sequence shown here is derived from an EMBL/GenBank/DDBJ whole genome shotgun (WGS) entry which is preliminary data.</text>
</comment>
<evidence type="ECO:0000256" key="1">
    <source>
        <dbReference type="SAM" id="MobiDB-lite"/>
    </source>
</evidence>
<proteinExistence type="predicted"/>
<evidence type="ECO:0000313" key="2">
    <source>
        <dbReference type="EMBL" id="KRY02012.1"/>
    </source>
</evidence>
<organism evidence="2 3">
    <name type="scientific">Trichinella pseudospiralis</name>
    <name type="common">Parasitic roundworm</name>
    <dbReference type="NCBI Taxonomy" id="6337"/>
    <lineage>
        <taxon>Eukaryota</taxon>
        <taxon>Metazoa</taxon>
        <taxon>Ecdysozoa</taxon>
        <taxon>Nematoda</taxon>
        <taxon>Enoplea</taxon>
        <taxon>Dorylaimia</taxon>
        <taxon>Trichinellida</taxon>
        <taxon>Trichinellidae</taxon>
        <taxon>Trichinella</taxon>
    </lineage>
</organism>
<dbReference type="AlphaFoldDB" id="A0A0V0YPF9"/>
<dbReference type="Proteomes" id="UP000054815">
    <property type="component" value="Unassembled WGS sequence"/>
</dbReference>
<gene>
    <name evidence="2" type="ORF">T4E_2372</name>
</gene>
<protein>
    <submittedName>
        <fullName evidence="2">Uncharacterized protein</fullName>
    </submittedName>
</protein>